<dbReference type="PANTHER" id="PTHR43356:SF2">
    <property type="entry name" value="PHOSPHATE ACETYLTRANSFERASE"/>
    <property type="match status" value="1"/>
</dbReference>
<dbReference type="UniPathway" id="UPA00340">
    <property type="reaction ID" value="UER00459"/>
</dbReference>
<evidence type="ECO:0000313" key="6">
    <source>
        <dbReference type="Proteomes" id="UP000249808"/>
    </source>
</evidence>
<dbReference type="Gene3D" id="3.40.718.10">
    <property type="entry name" value="Isopropylmalate Dehydrogenase"/>
    <property type="match status" value="1"/>
</dbReference>
<dbReference type="RefSeq" id="WP_111716037.1">
    <property type="nucleotide sequence ID" value="NZ_JBHSSR010000013.1"/>
</dbReference>
<dbReference type="InterPro" id="IPR050500">
    <property type="entry name" value="Phos_Acetyltrans/Butyryltrans"/>
</dbReference>
<dbReference type="SUPFAM" id="SSF53659">
    <property type="entry name" value="Isocitrate/Isopropylmalate dehydrogenase-like"/>
    <property type="match status" value="1"/>
</dbReference>
<dbReference type="AlphaFoldDB" id="A0A327ZRA4"/>
<dbReference type="GO" id="GO:0016746">
    <property type="term" value="F:acyltransferase activity"/>
    <property type="evidence" value="ECO:0007669"/>
    <property type="project" value="UniProtKB-KW"/>
</dbReference>
<evidence type="ECO:0000313" key="5">
    <source>
        <dbReference type="EMBL" id="RAK44666.1"/>
    </source>
</evidence>
<dbReference type="PIRSF" id="PIRSF000428">
    <property type="entry name" value="P_Ac_trans"/>
    <property type="match status" value="1"/>
</dbReference>
<sequence length="277" mass="29881">MIKVVIPGGSRPEILEVITKAKQLYKDVVSFFVFDTEENIDSNDVWMYEQCETEGDSVKRAVEMAATGDAQVLMKGMVQTRTVLKEVLQKEYNLRGQSVLSHVALVDLPGNNRQLLLTDAAMNITPTSEQLKQIADNAIDVAHRIGISQPKVAMISSAETFNPKMPSSVLASEVVSLFKGSENALVAGPISFDLATSKEAADHKGYDGVIQGDADILVVPTIDVGNVLYKAFSVIGNAVIGGTIVGAKVPIVLTSRSDSPESKLYALDFAVRQVRDI</sequence>
<protein>
    <submittedName>
        <fullName evidence="5">Phosphotransacetylase</fullName>
    </submittedName>
</protein>
<accession>A0A327ZRA4</accession>
<organism evidence="5 6">
    <name type="scientific">Macrococcus epidermidis</name>
    <dbReference type="NCBI Taxonomy" id="1902580"/>
    <lineage>
        <taxon>Bacteria</taxon>
        <taxon>Bacillati</taxon>
        <taxon>Bacillota</taxon>
        <taxon>Bacilli</taxon>
        <taxon>Bacillales</taxon>
        <taxon>Staphylococcaceae</taxon>
        <taxon>Macrococcus</taxon>
    </lineage>
</organism>
<dbReference type="PANTHER" id="PTHR43356">
    <property type="entry name" value="PHOSPHATE ACETYLTRANSFERASE"/>
    <property type="match status" value="1"/>
</dbReference>
<evidence type="ECO:0000259" key="4">
    <source>
        <dbReference type="Pfam" id="PF01515"/>
    </source>
</evidence>
<reference evidence="5 6" key="1">
    <citation type="journal article" date="2018" name="Front. Microbiol.">
        <title>Description and Comparative Genomics of Macrococcus caseolyticus subsp. hominis subsp. nov., Macrococcus goetzii sp. nov., Macrococcus epidermidis sp. nov., and Macrococcus bohemicus sp. nov., Novel Macrococci From Human Clinical Material With Virulence Potential and Suspected Uptake of Foreign DNA by Natural Transformation.</title>
        <authorList>
            <person name="Maslanova I."/>
            <person name="Wertheimer Z."/>
            <person name="Sedlacek I."/>
            <person name="Svec P."/>
            <person name="Indrakova A."/>
            <person name="Kovarovic V."/>
            <person name="Schumann P."/>
            <person name="Sproer C."/>
            <person name="Kralova S."/>
            <person name="Sedo O."/>
            <person name="Kristofova L."/>
            <person name="Vrbovska V."/>
            <person name="Fuzik T."/>
            <person name="Petras P."/>
            <person name="Zdrahal Z."/>
            <person name="Ruzickova V."/>
            <person name="Doskar J."/>
            <person name="Pantucek R."/>
        </authorList>
    </citation>
    <scope>NUCLEOTIDE SEQUENCE [LARGE SCALE GENOMIC DNA]</scope>
    <source>
        <strain evidence="5 6">01/688</strain>
    </source>
</reference>
<comment type="similarity">
    <text evidence="1">Belongs to the phosphate acetyltransferase and butyryltransferase family.</text>
</comment>
<proteinExistence type="inferred from homology"/>
<dbReference type="Proteomes" id="UP000249808">
    <property type="component" value="Unassembled WGS sequence"/>
</dbReference>
<keyword evidence="2" id="KW-0808">Transferase</keyword>
<comment type="caution">
    <text evidence="5">The sequence shown here is derived from an EMBL/GenBank/DDBJ whole genome shotgun (WGS) entry which is preliminary data.</text>
</comment>
<name>A0A327ZRA4_9STAP</name>
<dbReference type="Pfam" id="PF01515">
    <property type="entry name" value="PTA_PTB"/>
    <property type="match status" value="1"/>
</dbReference>
<dbReference type="InterPro" id="IPR012147">
    <property type="entry name" value="P_Ac_Bu_trans"/>
</dbReference>
<evidence type="ECO:0000256" key="3">
    <source>
        <dbReference type="ARBA" id="ARBA00023315"/>
    </source>
</evidence>
<keyword evidence="3" id="KW-0012">Acyltransferase</keyword>
<dbReference type="InterPro" id="IPR002505">
    <property type="entry name" value="PTA_PTB"/>
</dbReference>
<feature type="domain" description="Phosphate acetyl/butaryl transferase" evidence="4">
    <location>
        <begin position="56"/>
        <end position="264"/>
    </location>
</feature>
<evidence type="ECO:0000256" key="1">
    <source>
        <dbReference type="ARBA" id="ARBA00005656"/>
    </source>
</evidence>
<dbReference type="GO" id="GO:0006085">
    <property type="term" value="P:acetyl-CoA biosynthetic process"/>
    <property type="evidence" value="ECO:0007669"/>
    <property type="project" value="UniProtKB-UniPathway"/>
</dbReference>
<keyword evidence="6" id="KW-1185">Reference proteome</keyword>
<evidence type="ECO:0000256" key="2">
    <source>
        <dbReference type="ARBA" id="ARBA00022679"/>
    </source>
</evidence>
<gene>
    <name evidence="5" type="ORF">BHU61_08105</name>
</gene>
<dbReference type="EMBL" id="PZJH01000003">
    <property type="protein sequence ID" value="RAK44666.1"/>
    <property type="molecule type" value="Genomic_DNA"/>
</dbReference>